<protein>
    <recommendedName>
        <fullName evidence="4">non-specific serine/threonine protein kinase</fullName>
        <ecNumber evidence="4">2.7.11.1</ecNumber>
    </recommendedName>
</protein>
<evidence type="ECO:0000256" key="7">
    <source>
        <dbReference type="ARBA" id="ARBA00022553"/>
    </source>
</evidence>
<evidence type="ECO:0000256" key="10">
    <source>
        <dbReference type="ARBA" id="ARBA00022777"/>
    </source>
</evidence>
<dbReference type="PANTHER" id="PTHR44535">
    <property type="entry name" value="PROTEIN CBG16200"/>
    <property type="match status" value="1"/>
</dbReference>
<dbReference type="GO" id="GO:0004674">
    <property type="term" value="F:protein serine/threonine kinase activity"/>
    <property type="evidence" value="ECO:0007669"/>
    <property type="project" value="UniProtKB-KW"/>
</dbReference>
<dbReference type="GO" id="GO:0005737">
    <property type="term" value="C:cytoplasm"/>
    <property type="evidence" value="ECO:0007669"/>
    <property type="project" value="UniProtKB-SubCell"/>
</dbReference>
<keyword evidence="5" id="KW-0963">Cytoplasm</keyword>
<gene>
    <name evidence="13" type="ORF">PACLA_8A041237</name>
</gene>
<dbReference type="EMBL" id="CACRXK020005830">
    <property type="protein sequence ID" value="CAB4007546.1"/>
    <property type="molecule type" value="Genomic_DNA"/>
</dbReference>
<accession>A0A7D9ID71</accession>
<keyword evidence="10" id="KW-0418">Kinase</keyword>
<feature type="non-terminal residue" evidence="13">
    <location>
        <position position="302"/>
    </location>
</feature>
<dbReference type="GO" id="GO:0005524">
    <property type="term" value="F:ATP binding"/>
    <property type="evidence" value="ECO:0007669"/>
    <property type="project" value="UniProtKB-KW"/>
</dbReference>
<evidence type="ECO:0000313" key="14">
    <source>
        <dbReference type="Proteomes" id="UP001152795"/>
    </source>
</evidence>
<dbReference type="SUPFAM" id="SSF56112">
    <property type="entry name" value="Protein kinase-like (PK-like)"/>
    <property type="match status" value="1"/>
</dbReference>
<keyword evidence="6" id="KW-0723">Serine/threonine-protein kinase</keyword>
<evidence type="ECO:0000256" key="5">
    <source>
        <dbReference type="ARBA" id="ARBA00022490"/>
    </source>
</evidence>
<evidence type="ECO:0000256" key="6">
    <source>
        <dbReference type="ARBA" id="ARBA00022527"/>
    </source>
</evidence>
<dbReference type="InterPro" id="IPR011009">
    <property type="entry name" value="Kinase-like_dom_sf"/>
</dbReference>
<keyword evidence="10" id="KW-0808">Transferase</keyword>
<evidence type="ECO:0000256" key="12">
    <source>
        <dbReference type="ARBA" id="ARBA00022842"/>
    </source>
</evidence>
<evidence type="ECO:0000256" key="8">
    <source>
        <dbReference type="ARBA" id="ARBA00022723"/>
    </source>
</evidence>
<dbReference type="Pfam" id="PF00415">
    <property type="entry name" value="RCC1"/>
    <property type="match status" value="2"/>
</dbReference>
<comment type="similarity">
    <text evidence="3">Belongs to the protein kinase superfamily. NEK Ser/Thr protein kinase family. NIMA subfamily.</text>
</comment>
<dbReference type="OrthoDB" id="248923at2759"/>
<dbReference type="EC" id="2.7.11.1" evidence="4"/>
<name>A0A7D9ID71_PARCT</name>
<evidence type="ECO:0000256" key="1">
    <source>
        <dbReference type="ARBA" id="ARBA00001946"/>
    </source>
</evidence>
<dbReference type="PANTHER" id="PTHR44535:SF4">
    <property type="entry name" value="SERINE_THREONINE-PROTEIN KINASE NEK8"/>
    <property type="match status" value="1"/>
</dbReference>
<dbReference type="PRINTS" id="PR00633">
    <property type="entry name" value="RCCNDNSATION"/>
</dbReference>
<evidence type="ECO:0000313" key="13">
    <source>
        <dbReference type="EMBL" id="CAB4007546.1"/>
    </source>
</evidence>
<dbReference type="Proteomes" id="UP001152795">
    <property type="component" value="Unassembled WGS sequence"/>
</dbReference>
<evidence type="ECO:0000256" key="11">
    <source>
        <dbReference type="ARBA" id="ARBA00022840"/>
    </source>
</evidence>
<keyword evidence="12" id="KW-0460">Magnesium</keyword>
<evidence type="ECO:0000256" key="3">
    <source>
        <dbReference type="ARBA" id="ARBA00010886"/>
    </source>
</evidence>
<comment type="subcellular location">
    <subcellularLocation>
        <location evidence="2">Cytoplasm</location>
    </subcellularLocation>
</comment>
<keyword evidence="9" id="KW-0547">Nucleotide-binding</keyword>
<proteinExistence type="inferred from homology"/>
<dbReference type="InterPro" id="IPR009091">
    <property type="entry name" value="RCC1/BLIP-II"/>
</dbReference>
<dbReference type="GO" id="GO:0046872">
    <property type="term" value="F:metal ion binding"/>
    <property type="evidence" value="ECO:0007669"/>
    <property type="project" value="UniProtKB-KW"/>
</dbReference>
<dbReference type="Gene3D" id="2.130.10.30">
    <property type="entry name" value="Regulator of chromosome condensation 1/beta-lactamase-inhibitor protein II"/>
    <property type="match status" value="1"/>
</dbReference>
<comment type="caution">
    <text evidence="13">The sequence shown here is derived from an EMBL/GenBank/DDBJ whole genome shotgun (WGS) entry which is preliminary data.</text>
</comment>
<evidence type="ECO:0000256" key="2">
    <source>
        <dbReference type="ARBA" id="ARBA00004496"/>
    </source>
</evidence>
<keyword evidence="8" id="KW-0479">Metal-binding</keyword>
<dbReference type="InterPro" id="IPR000408">
    <property type="entry name" value="Reg_chr_condens"/>
</dbReference>
<evidence type="ECO:0000256" key="4">
    <source>
        <dbReference type="ARBA" id="ARBA00012513"/>
    </source>
</evidence>
<keyword evidence="11" id="KW-0067">ATP-binding</keyword>
<dbReference type="PROSITE" id="PS50012">
    <property type="entry name" value="RCC1_3"/>
    <property type="match status" value="2"/>
</dbReference>
<comment type="cofactor">
    <cofactor evidence="1">
        <name>Mg(2+)</name>
        <dbReference type="ChEBI" id="CHEBI:18420"/>
    </cofactor>
</comment>
<dbReference type="InterPro" id="IPR051997">
    <property type="entry name" value="STK_NEK"/>
</dbReference>
<dbReference type="AlphaFoldDB" id="A0A7D9ID71"/>
<sequence>MTGTYSNEIKDLVTSLLNREPDKRPSIKEVLANPLLINTFMDLPINIGRPRGLRRTTGRTRSPVPVSLTSLSSYLEAEGFGQKHELPAVVYRWGGGVLNPTTLPLPGKSDVEVTQVGIGRNSKTGVTSKGRLISWETPVCRDESPSAASKEDSKDSISTTIPKFIDGRSSVSIAYVSCGDMFSACLNDTGILMTFGNGANGCLGHGNLLDVKEPKIVETLIGKQVIKVSCGAMHVMAVTADHSVYSWGKGDSGRLGHSNNEMCNKPEAVTLPDDTEALSCFCGTDCSVVLTHQNKVLACGGN</sequence>
<organism evidence="13 14">
    <name type="scientific">Paramuricea clavata</name>
    <name type="common">Red gorgonian</name>
    <name type="synonym">Violescent sea-whip</name>
    <dbReference type="NCBI Taxonomy" id="317549"/>
    <lineage>
        <taxon>Eukaryota</taxon>
        <taxon>Metazoa</taxon>
        <taxon>Cnidaria</taxon>
        <taxon>Anthozoa</taxon>
        <taxon>Octocorallia</taxon>
        <taxon>Malacalcyonacea</taxon>
        <taxon>Plexauridae</taxon>
        <taxon>Paramuricea</taxon>
    </lineage>
</organism>
<keyword evidence="14" id="KW-1185">Reference proteome</keyword>
<evidence type="ECO:0000256" key="9">
    <source>
        <dbReference type="ARBA" id="ARBA00022741"/>
    </source>
</evidence>
<reference evidence="13" key="1">
    <citation type="submission" date="2020-04" db="EMBL/GenBank/DDBJ databases">
        <authorList>
            <person name="Alioto T."/>
            <person name="Alioto T."/>
            <person name="Gomez Garrido J."/>
        </authorList>
    </citation>
    <scope>NUCLEOTIDE SEQUENCE</scope>
    <source>
        <strain evidence="13">A484AB</strain>
    </source>
</reference>
<keyword evidence="7" id="KW-0597">Phosphoprotein</keyword>
<dbReference type="SUPFAM" id="SSF50985">
    <property type="entry name" value="RCC1/BLIP-II"/>
    <property type="match status" value="1"/>
</dbReference>